<dbReference type="InterPro" id="IPR027417">
    <property type="entry name" value="P-loop_NTPase"/>
</dbReference>
<dbReference type="GO" id="GO:0003887">
    <property type="term" value="F:DNA-directed DNA polymerase activity"/>
    <property type="evidence" value="ECO:0007669"/>
    <property type="project" value="UniProtKB-KW"/>
</dbReference>
<dbReference type="InterPro" id="IPR008921">
    <property type="entry name" value="DNA_pol3_clamp-load_cplx_C"/>
</dbReference>
<keyword evidence="4 11" id="KW-0548">Nucleotidyltransferase</keyword>
<dbReference type="Gene3D" id="1.20.272.10">
    <property type="match status" value="1"/>
</dbReference>
<keyword evidence="5" id="KW-0235">DNA replication</keyword>
<gene>
    <name evidence="11" type="primary">holA</name>
    <name evidence="11" type="ORF">FYJ33_06755</name>
</gene>
<dbReference type="SUPFAM" id="SSF52540">
    <property type="entry name" value="P-loop containing nucleoside triphosphate hydrolases"/>
    <property type="match status" value="1"/>
</dbReference>
<protein>
    <recommendedName>
        <fullName evidence="2">DNA polymerase III subunit delta</fullName>
        <ecNumber evidence="1">2.7.7.7</ecNumber>
    </recommendedName>
</protein>
<feature type="domain" description="DNA polymerase III delta subunit-like C-terminal" evidence="10">
    <location>
        <begin position="220"/>
        <end position="338"/>
    </location>
</feature>
<dbReference type="SUPFAM" id="SSF48019">
    <property type="entry name" value="post-AAA+ oligomerization domain-like"/>
    <property type="match status" value="1"/>
</dbReference>
<sequence>MIDLEILENNVKKNDIKNKYIFVGLDELLIKEGIDSIINSTLDENFRELNLIRIDGMNTTFKSIMDNCETLPFMSSKKVVVVYRAEFLKDKTDSASKSLYTEMREYLKNTPDHCVLIMYYLLNDKRDRAEKNLKFKTLGKTCEIVKADKLRGEKLLKKVKSIFDEKGKDIGRIELKYFCDTVENNFNVIEREAEKLVCYVGDNNITRDDIIALTPKKEDEDVFDLVEFLSIKRPEKAIDLMNELIAKGESVTKILALVENQMNMLFKIKSKLDEKKSKDLIAREIGRPLFVAEKLIGQSRKFSYKSLEFAMKECVKTDRLLKSTGGDKKMEMELLFLNICIK</sequence>
<evidence type="ECO:0000256" key="2">
    <source>
        <dbReference type="ARBA" id="ARBA00017703"/>
    </source>
</evidence>
<dbReference type="Gene3D" id="1.10.8.60">
    <property type="match status" value="1"/>
</dbReference>
<dbReference type="AlphaFoldDB" id="A0A7X2MXY2"/>
<dbReference type="Proteomes" id="UP000460287">
    <property type="component" value="Unassembled WGS sequence"/>
</dbReference>
<dbReference type="EC" id="2.7.7.7" evidence="1"/>
<dbReference type="GO" id="GO:0003677">
    <property type="term" value="F:DNA binding"/>
    <property type="evidence" value="ECO:0007669"/>
    <property type="project" value="InterPro"/>
</dbReference>
<dbReference type="InterPro" id="IPR010372">
    <property type="entry name" value="DNA_pol3_delta_N"/>
</dbReference>
<evidence type="ECO:0000256" key="1">
    <source>
        <dbReference type="ARBA" id="ARBA00012417"/>
    </source>
</evidence>
<proteinExistence type="inferred from homology"/>
<evidence type="ECO:0000256" key="3">
    <source>
        <dbReference type="ARBA" id="ARBA00022679"/>
    </source>
</evidence>
<evidence type="ECO:0000313" key="12">
    <source>
        <dbReference type="Proteomes" id="UP000460287"/>
    </source>
</evidence>
<keyword evidence="12" id="KW-1185">Reference proteome</keyword>
<comment type="catalytic activity">
    <reaction evidence="8">
        <text>DNA(n) + a 2'-deoxyribonucleoside 5'-triphosphate = DNA(n+1) + diphosphate</text>
        <dbReference type="Rhea" id="RHEA:22508"/>
        <dbReference type="Rhea" id="RHEA-COMP:17339"/>
        <dbReference type="Rhea" id="RHEA-COMP:17340"/>
        <dbReference type="ChEBI" id="CHEBI:33019"/>
        <dbReference type="ChEBI" id="CHEBI:61560"/>
        <dbReference type="ChEBI" id="CHEBI:173112"/>
        <dbReference type="EC" id="2.7.7.7"/>
    </reaction>
</comment>
<evidence type="ECO:0000256" key="4">
    <source>
        <dbReference type="ARBA" id="ARBA00022695"/>
    </source>
</evidence>
<organism evidence="11 12">
    <name type="scientific">Inconstantimicrobium porci</name>
    <dbReference type="NCBI Taxonomy" id="2652291"/>
    <lineage>
        <taxon>Bacteria</taxon>
        <taxon>Bacillati</taxon>
        <taxon>Bacillota</taxon>
        <taxon>Clostridia</taxon>
        <taxon>Eubacteriales</taxon>
        <taxon>Clostridiaceae</taxon>
        <taxon>Inconstantimicrobium</taxon>
    </lineage>
</organism>
<evidence type="ECO:0000256" key="5">
    <source>
        <dbReference type="ARBA" id="ARBA00022705"/>
    </source>
</evidence>
<evidence type="ECO:0000259" key="10">
    <source>
        <dbReference type="Pfam" id="PF21694"/>
    </source>
</evidence>
<comment type="caution">
    <text evidence="11">The sequence shown here is derived from an EMBL/GenBank/DDBJ whole genome shotgun (WGS) entry which is preliminary data.</text>
</comment>
<dbReference type="Gene3D" id="3.40.50.300">
    <property type="entry name" value="P-loop containing nucleotide triphosphate hydrolases"/>
    <property type="match status" value="1"/>
</dbReference>
<name>A0A7X2MXY2_9CLOT</name>
<evidence type="ECO:0000256" key="6">
    <source>
        <dbReference type="ARBA" id="ARBA00022932"/>
    </source>
</evidence>
<evidence type="ECO:0000313" key="11">
    <source>
        <dbReference type="EMBL" id="MSR91116.1"/>
    </source>
</evidence>
<dbReference type="Pfam" id="PF21694">
    <property type="entry name" value="DNA_pol3_delta_C"/>
    <property type="match status" value="1"/>
</dbReference>
<dbReference type="InterPro" id="IPR005790">
    <property type="entry name" value="DNA_polIII_delta"/>
</dbReference>
<dbReference type="PANTHER" id="PTHR34388">
    <property type="entry name" value="DNA POLYMERASE III SUBUNIT DELTA"/>
    <property type="match status" value="1"/>
</dbReference>
<dbReference type="NCBIfam" id="TIGR01128">
    <property type="entry name" value="holA"/>
    <property type="match status" value="1"/>
</dbReference>
<dbReference type="GO" id="GO:0006261">
    <property type="term" value="P:DNA-templated DNA replication"/>
    <property type="evidence" value="ECO:0007669"/>
    <property type="project" value="TreeGrafter"/>
</dbReference>
<keyword evidence="3 11" id="KW-0808">Transferase</keyword>
<dbReference type="InterPro" id="IPR048466">
    <property type="entry name" value="DNA_pol3_delta-like_C"/>
</dbReference>
<evidence type="ECO:0000256" key="7">
    <source>
        <dbReference type="ARBA" id="ARBA00034754"/>
    </source>
</evidence>
<dbReference type="PANTHER" id="PTHR34388:SF1">
    <property type="entry name" value="DNA POLYMERASE III SUBUNIT DELTA"/>
    <property type="match status" value="1"/>
</dbReference>
<dbReference type="RefSeq" id="WP_154530998.1">
    <property type="nucleotide sequence ID" value="NZ_JAQXTV010000151.1"/>
</dbReference>
<dbReference type="EMBL" id="VULX01000007">
    <property type="protein sequence ID" value="MSR91116.1"/>
    <property type="molecule type" value="Genomic_DNA"/>
</dbReference>
<evidence type="ECO:0000256" key="8">
    <source>
        <dbReference type="ARBA" id="ARBA00049244"/>
    </source>
</evidence>
<accession>A0A7X2MXY2</accession>
<dbReference type="GO" id="GO:0009360">
    <property type="term" value="C:DNA polymerase III complex"/>
    <property type="evidence" value="ECO:0007669"/>
    <property type="project" value="InterPro"/>
</dbReference>
<evidence type="ECO:0000259" key="9">
    <source>
        <dbReference type="Pfam" id="PF06144"/>
    </source>
</evidence>
<keyword evidence="6" id="KW-0239">DNA-directed DNA polymerase</keyword>
<reference evidence="11 12" key="1">
    <citation type="submission" date="2019-08" db="EMBL/GenBank/DDBJ databases">
        <title>In-depth cultivation of the pig gut microbiome towards novel bacterial diversity and tailored functional studies.</title>
        <authorList>
            <person name="Wylensek D."/>
            <person name="Hitch T.C.A."/>
            <person name="Clavel T."/>
        </authorList>
    </citation>
    <scope>NUCLEOTIDE SEQUENCE [LARGE SCALE GENOMIC DNA]</scope>
    <source>
        <strain evidence="11 12">WCA-383-APC-5B</strain>
    </source>
</reference>
<comment type="similarity">
    <text evidence="7">Belongs to the DNA polymerase HolA subunit family.</text>
</comment>
<feature type="domain" description="DNA polymerase III delta N-terminal" evidence="9">
    <location>
        <begin position="20"/>
        <end position="147"/>
    </location>
</feature>
<dbReference type="Pfam" id="PF06144">
    <property type="entry name" value="DNA_pol3_delta"/>
    <property type="match status" value="1"/>
</dbReference>